<evidence type="ECO:0000313" key="3">
    <source>
        <dbReference type="EMBL" id="MFC4258495.1"/>
    </source>
</evidence>
<dbReference type="InterPro" id="IPR052169">
    <property type="entry name" value="CW_Biosynth-Accessory"/>
</dbReference>
<dbReference type="Pfam" id="PF09587">
    <property type="entry name" value="PGA_cap"/>
    <property type="match status" value="1"/>
</dbReference>
<name>A0ABV8QDX9_9GAMM</name>
<evidence type="ECO:0000313" key="4">
    <source>
        <dbReference type="Proteomes" id="UP001595798"/>
    </source>
</evidence>
<keyword evidence="4" id="KW-1185">Reference proteome</keyword>
<comment type="caution">
    <text evidence="3">The sequence shown here is derived from an EMBL/GenBank/DDBJ whole genome shotgun (WGS) entry which is preliminary data.</text>
</comment>
<dbReference type="EMBL" id="JBHSDI010000008">
    <property type="protein sequence ID" value="MFC4258495.1"/>
    <property type="molecule type" value="Genomic_DNA"/>
</dbReference>
<gene>
    <name evidence="3" type="ORF">ACFOZ5_05520</name>
</gene>
<accession>A0ABV8QDX9</accession>
<dbReference type="RefSeq" id="WP_379886017.1">
    <property type="nucleotide sequence ID" value="NZ_JBHSDI010000008.1"/>
</dbReference>
<proteinExistence type="inferred from homology"/>
<dbReference type="InterPro" id="IPR029052">
    <property type="entry name" value="Metallo-depent_PP-like"/>
</dbReference>
<dbReference type="Proteomes" id="UP001595798">
    <property type="component" value="Unassembled WGS sequence"/>
</dbReference>
<dbReference type="PANTHER" id="PTHR33393">
    <property type="entry name" value="POLYGLUTAMINE SYNTHESIS ACCESSORY PROTEIN RV0574C-RELATED"/>
    <property type="match status" value="1"/>
</dbReference>
<dbReference type="SMART" id="SM00854">
    <property type="entry name" value="PGA_cap"/>
    <property type="match status" value="1"/>
</dbReference>
<reference evidence="4" key="1">
    <citation type="journal article" date="2019" name="Int. J. Syst. Evol. Microbiol.">
        <title>The Global Catalogue of Microorganisms (GCM) 10K type strain sequencing project: providing services to taxonomists for standard genome sequencing and annotation.</title>
        <authorList>
            <consortium name="The Broad Institute Genomics Platform"/>
            <consortium name="The Broad Institute Genome Sequencing Center for Infectious Disease"/>
            <person name="Wu L."/>
            <person name="Ma J."/>
        </authorList>
    </citation>
    <scope>NUCLEOTIDE SEQUENCE [LARGE SCALE GENOMIC DNA]</scope>
    <source>
        <strain evidence="4">CECT 7297</strain>
    </source>
</reference>
<evidence type="ECO:0000259" key="2">
    <source>
        <dbReference type="SMART" id="SM00854"/>
    </source>
</evidence>
<dbReference type="SUPFAM" id="SSF56300">
    <property type="entry name" value="Metallo-dependent phosphatases"/>
    <property type="match status" value="1"/>
</dbReference>
<organism evidence="3 4">
    <name type="scientific">Marinobacter lacisalsi</name>
    <dbReference type="NCBI Taxonomy" id="475979"/>
    <lineage>
        <taxon>Bacteria</taxon>
        <taxon>Pseudomonadati</taxon>
        <taxon>Pseudomonadota</taxon>
        <taxon>Gammaproteobacteria</taxon>
        <taxon>Pseudomonadales</taxon>
        <taxon>Marinobacteraceae</taxon>
        <taxon>Marinobacter</taxon>
    </lineage>
</organism>
<comment type="similarity">
    <text evidence="1">Belongs to the CapA family.</text>
</comment>
<sequence length="331" mass="37043">MRIMFVGDINLGEYYTAFGHGPRSYLDNSDIFSGVKDILSQADLVAGNLEASITDHGYIPGLVESAVLRAAPKHANYLSEAGFSILQLANNHTVQHGAEGFEETVINLRRLGIAPIGINNQELTKVIIGSQTVGFLAASDVPDNTDISQKCYQKLDDKFFDRTREGVSSVDHLFVMLHWGLESSTGTLAYQKRIINELYKAGVRGVIGSHPHLFYELWKNGNFVAAPSLGNFVFDLFWDWRLLKSGILDIELSKTEITTCRIWPVTISEDGGRPVPSGSPVELNNTLKLYDLGRDMRGEQKRKLIKFFRDFFKGNRKLKTQFIIKKLTGKI</sequence>
<evidence type="ECO:0000256" key="1">
    <source>
        <dbReference type="ARBA" id="ARBA00005662"/>
    </source>
</evidence>
<dbReference type="InterPro" id="IPR019079">
    <property type="entry name" value="Capsule_synth_CapA"/>
</dbReference>
<dbReference type="PANTHER" id="PTHR33393:SF11">
    <property type="entry name" value="POLYGLUTAMINE SYNTHESIS ACCESSORY PROTEIN RV0574C-RELATED"/>
    <property type="match status" value="1"/>
</dbReference>
<feature type="domain" description="Capsule synthesis protein CapA" evidence="2">
    <location>
        <begin position="2"/>
        <end position="236"/>
    </location>
</feature>
<protein>
    <submittedName>
        <fullName evidence="3">CapA family protein</fullName>
    </submittedName>
</protein>